<name>A0A4Z2FC98_9TELE</name>
<accession>A0A4Z2FC98</accession>
<evidence type="ECO:0000256" key="1">
    <source>
        <dbReference type="SAM" id="SignalP"/>
    </source>
</evidence>
<feature type="chain" id="PRO_5021333942" evidence="1">
    <location>
        <begin position="41"/>
        <end position="97"/>
    </location>
</feature>
<dbReference type="EMBL" id="SRLO01001337">
    <property type="protein sequence ID" value="TNN38798.1"/>
    <property type="molecule type" value="Genomic_DNA"/>
</dbReference>
<organism evidence="2 3">
    <name type="scientific">Liparis tanakae</name>
    <name type="common">Tanaka's snailfish</name>
    <dbReference type="NCBI Taxonomy" id="230148"/>
    <lineage>
        <taxon>Eukaryota</taxon>
        <taxon>Metazoa</taxon>
        <taxon>Chordata</taxon>
        <taxon>Craniata</taxon>
        <taxon>Vertebrata</taxon>
        <taxon>Euteleostomi</taxon>
        <taxon>Actinopterygii</taxon>
        <taxon>Neopterygii</taxon>
        <taxon>Teleostei</taxon>
        <taxon>Neoteleostei</taxon>
        <taxon>Acanthomorphata</taxon>
        <taxon>Eupercaria</taxon>
        <taxon>Perciformes</taxon>
        <taxon>Cottioidei</taxon>
        <taxon>Cottales</taxon>
        <taxon>Liparidae</taxon>
        <taxon>Liparis</taxon>
    </lineage>
</organism>
<keyword evidence="3" id="KW-1185">Reference proteome</keyword>
<proteinExistence type="predicted"/>
<sequence>MVVKMLRTRLTGPSPCGRVKRPSVMGAGVLYLLLLSTCLGQDPEVSHFTRAQQPEGRSPAPVKVSLSETLNPEWLPGRLAAAHRSDCFGWVKRRGHI</sequence>
<comment type="caution">
    <text evidence="2">The sequence shown here is derived from an EMBL/GenBank/DDBJ whole genome shotgun (WGS) entry which is preliminary data.</text>
</comment>
<dbReference type="AlphaFoldDB" id="A0A4Z2FC98"/>
<dbReference type="Proteomes" id="UP000314294">
    <property type="component" value="Unassembled WGS sequence"/>
</dbReference>
<evidence type="ECO:0000313" key="2">
    <source>
        <dbReference type="EMBL" id="TNN38798.1"/>
    </source>
</evidence>
<evidence type="ECO:0000313" key="3">
    <source>
        <dbReference type="Proteomes" id="UP000314294"/>
    </source>
</evidence>
<gene>
    <name evidence="2" type="ORF">EYF80_051039</name>
</gene>
<reference evidence="2 3" key="1">
    <citation type="submission" date="2019-03" db="EMBL/GenBank/DDBJ databases">
        <title>First draft genome of Liparis tanakae, snailfish: a comprehensive survey of snailfish specific genes.</title>
        <authorList>
            <person name="Kim W."/>
            <person name="Song I."/>
            <person name="Jeong J.-H."/>
            <person name="Kim D."/>
            <person name="Kim S."/>
            <person name="Ryu S."/>
            <person name="Song J.Y."/>
            <person name="Lee S.K."/>
        </authorList>
    </citation>
    <scope>NUCLEOTIDE SEQUENCE [LARGE SCALE GENOMIC DNA]</scope>
    <source>
        <tissue evidence="2">Muscle</tissue>
    </source>
</reference>
<protein>
    <submittedName>
        <fullName evidence="2">Uncharacterized protein</fullName>
    </submittedName>
</protein>
<keyword evidence="1" id="KW-0732">Signal</keyword>
<feature type="signal peptide" evidence="1">
    <location>
        <begin position="1"/>
        <end position="40"/>
    </location>
</feature>